<protein>
    <submittedName>
        <fullName evidence="1">Uncharacterized protein</fullName>
    </submittedName>
</protein>
<proteinExistence type="predicted"/>
<dbReference type="PANTHER" id="PTHR15261:SF4">
    <property type="entry name" value="THROMBOSPONDIN-TYPE LAMININ G DOMAIN AND EAR REPEAT-CONTAINING PROTEIN"/>
    <property type="match status" value="1"/>
</dbReference>
<gene>
    <name evidence="1" type="ORF">OSB1V03_LOCUS18926</name>
</gene>
<name>A0A7R9LI21_9ACAR</name>
<dbReference type="AlphaFoldDB" id="A0A7R9LI21"/>
<dbReference type="Proteomes" id="UP000759131">
    <property type="component" value="Unassembled WGS sequence"/>
</dbReference>
<dbReference type="GO" id="GO:0007165">
    <property type="term" value="P:signal transduction"/>
    <property type="evidence" value="ECO:0007669"/>
    <property type="project" value="TreeGrafter"/>
</dbReference>
<feature type="non-terminal residue" evidence="1">
    <location>
        <position position="547"/>
    </location>
</feature>
<evidence type="ECO:0000313" key="2">
    <source>
        <dbReference type="Proteomes" id="UP000759131"/>
    </source>
</evidence>
<keyword evidence="2" id="KW-1185">Reference proteome</keyword>
<feature type="non-terminal residue" evidence="1">
    <location>
        <position position="1"/>
    </location>
</feature>
<organism evidence="1">
    <name type="scientific">Medioppia subpectinata</name>
    <dbReference type="NCBI Taxonomy" id="1979941"/>
    <lineage>
        <taxon>Eukaryota</taxon>
        <taxon>Metazoa</taxon>
        <taxon>Ecdysozoa</taxon>
        <taxon>Arthropoda</taxon>
        <taxon>Chelicerata</taxon>
        <taxon>Arachnida</taxon>
        <taxon>Acari</taxon>
        <taxon>Acariformes</taxon>
        <taxon>Sarcoptiformes</taxon>
        <taxon>Oribatida</taxon>
        <taxon>Brachypylina</taxon>
        <taxon>Oppioidea</taxon>
        <taxon>Oppiidae</taxon>
        <taxon>Medioppia</taxon>
    </lineage>
</organism>
<accession>A0A7R9LI21</accession>
<dbReference type="PANTHER" id="PTHR15261">
    <property type="entry name" value="THROMBOSPONDIN-TYPE LAMININ G DOMAIN AND EAR REPEAT-CONTAINING"/>
    <property type="match status" value="1"/>
</dbReference>
<dbReference type="EMBL" id="OC880841">
    <property type="protein sequence ID" value="CAD7641977.1"/>
    <property type="molecule type" value="Genomic_DNA"/>
</dbReference>
<reference evidence="1" key="1">
    <citation type="submission" date="2020-11" db="EMBL/GenBank/DDBJ databases">
        <authorList>
            <person name="Tran Van P."/>
        </authorList>
    </citation>
    <scope>NUCLEOTIDE SEQUENCE</scope>
</reference>
<dbReference type="OrthoDB" id="6355002at2759"/>
<sequence length="547" mass="60172">GTVGGVDINYMKSNVVTLDTRQEVFSHKNFTQNTVFVSDLISDLLNGIKMREFGPNVILKNQKGIIVRGFKTFNGSVILRSDLNLSGTVNGINVVDLARRVVSRTRNNVILAPMTFVNDLHLRHLTLRSPATIDGLRPNELAFVGNNLLLSGNNRFNQTTVSALTDIFVGKTINGCDLRDLERNAVLRDSISHFQSLRGAKEFDSLNVLGNVMIEGPINGVDFNRLVSQIVSRTDAQVIRAPVTFENDVVVEHLILRNVINGRNLTFILNDAVLKTMPQTIVSKKDFSGPPLMANGSRTQVDGAVNVKGLINGVNIVTLDQTTVKQGSTGPSATQRPITGVKTLAGRVTFKRDAFIGGSLSGISFPNDVILVNTNESIAGVTRFQRWISGLRGLFVNGLIDGINLTHFVANRLTLDGDRELIQSALHFTNRVTVDNLVPEFITGNTEFIQPVSMSQMHINGRLNGYDISDMANFFGKLTTEVDKHLDAIGLQLRRQGKTLEAQFAALNKDRSSGIDHFFLTQEIYESDPRLLNKSPPRLNSRLSSQP</sequence>
<evidence type="ECO:0000313" key="1">
    <source>
        <dbReference type="EMBL" id="CAD7641977.1"/>
    </source>
</evidence>
<dbReference type="EMBL" id="CAJPIZ010026266">
    <property type="protein sequence ID" value="CAG2118976.1"/>
    <property type="molecule type" value="Genomic_DNA"/>
</dbReference>